<dbReference type="Pfam" id="PF01740">
    <property type="entry name" value="STAS"/>
    <property type="match status" value="1"/>
</dbReference>
<dbReference type="Gene3D" id="3.30.750.24">
    <property type="entry name" value="STAS domain"/>
    <property type="match status" value="1"/>
</dbReference>
<keyword evidence="3" id="KW-1185">Reference proteome</keyword>
<dbReference type="PATRIC" id="fig|37916.4.peg.5869"/>
<sequence length="104" mass="10999">MATPLRLRTDRREDGTVVLTAVGELDLSNIAEFSEAIGEAVGDRVDGATLRLDFSSVDYLDSAAINVLFEHADTIDVIANPILMPVLTVSGLTNVVTVKPAGSD</sequence>
<dbReference type="AlphaFoldDB" id="A0A0J6VN61"/>
<organism evidence="2 3">
    <name type="scientific">Mycolicibacterium chlorophenolicum</name>
    <dbReference type="NCBI Taxonomy" id="37916"/>
    <lineage>
        <taxon>Bacteria</taxon>
        <taxon>Bacillati</taxon>
        <taxon>Actinomycetota</taxon>
        <taxon>Actinomycetes</taxon>
        <taxon>Mycobacteriales</taxon>
        <taxon>Mycobacteriaceae</taxon>
        <taxon>Mycolicibacterium</taxon>
    </lineage>
</organism>
<dbReference type="SUPFAM" id="SSF52091">
    <property type="entry name" value="SpoIIaa-like"/>
    <property type="match status" value="1"/>
</dbReference>
<dbReference type="SMR" id="A0A0J6VN61"/>
<dbReference type="EMBL" id="JYNL01000064">
    <property type="protein sequence ID" value="KMO70957.1"/>
    <property type="molecule type" value="Genomic_DNA"/>
</dbReference>
<reference evidence="2 3" key="1">
    <citation type="journal article" date="2015" name="Genome Biol. Evol.">
        <title>Characterization of Three Mycobacterium spp. with Potential Use in Bioremediation by Genome Sequencing and Comparative Genomics.</title>
        <authorList>
            <person name="Das S."/>
            <person name="Pettersson B.M."/>
            <person name="Behra P.R."/>
            <person name="Ramesh M."/>
            <person name="Dasgupta S."/>
            <person name="Bhattacharya A."/>
            <person name="Kirsebom L.A."/>
        </authorList>
    </citation>
    <scope>NUCLEOTIDE SEQUENCE [LARGE SCALE GENOMIC DNA]</scope>
    <source>
        <strain evidence="2 3">DSM 43826</strain>
    </source>
</reference>
<dbReference type="RefSeq" id="WP_048473032.1">
    <property type="nucleotide sequence ID" value="NZ_JYNL01000064.1"/>
</dbReference>
<proteinExistence type="predicted"/>
<dbReference type="CDD" id="cd07043">
    <property type="entry name" value="STAS_anti-anti-sigma_factors"/>
    <property type="match status" value="1"/>
</dbReference>
<name>A0A0J6VN61_9MYCO</name>
<dbReference type="InterPro" id="IPR002645">
    <property type="entry name" value="STAS_dom"/>
</dbReference>
<gene>
    <name evidence="2" type="ORF">MCHLDSM_05851</name>
</gene>
<dbReference type="Proteomes" id="UP000036513">
    <property type="component" value="Unassembled WGS sequence"/>
</dbReference>
<dbReference type="InterPro" id="IPR036513">
    <property type="entry name" value="STAS_dom_sf"/>
</dbReference>
<evidence type="ECO:0000313" key="2">
    <source>
        <dbReference type="EMBL" id="KMO70957.1"/>
    </source>
</evidence>
<dbReference type="STRING" id="37916.MCHLDSM_05851"/>
<accession>A0A0J6VN61</accession>
<evidence type="ECO:0000259" key="1">
    <source>
        <dbReference type="PROSITE" id="PS50801"/>
    </source>
</evidence>
<comment type="caution">
    <text evidence="2">The sequence shown here is derived from an EMBL/GenBank/DDBJ whole genome shotgun (WGS) entry which is preliminary data.</text>
</comment>
<evidence type="ECO:0000313" key="3">
    <source>
        <dbReference type="Proteomes" id="UP000036513"/>
    </source>
</evidence>
<protein>
    <submittedName>
        <fullName evidence="2">STAS domain protein</fullName>
    </submittedName>
</protein>
<dbReference type="PROSITE" id="PS50801">
    <property type="entry name" value="STAS"/>
    <property type="match status" value="1"/>
</dbReference>
<feature type="domain" description="STAS" evidence="1">
    <location>
        <begin position="14"/>
        <end position="68"/>
    </location>
</feature>